<proteinExistence type="predicted"/>
<reference evidence="4 5" key="1">
    <citation type="submission" date="2016-10" db="EMBL/GenBank/DDBJ databases">
        <authorList>
            <person name="de Groot N.N."/>
        </authorList>
    </citation>
    <scope>NUCLEOTIDE SEQUENCE [LARGE SCALE GENOMIC DNA]</scope>
    <source>
        <strain evidence="4 5">DSM 22007</strain>
    </source>
</reference>
<dbReference type="Pfam" id="PF00440">
    <property type="entry name" value="TetR_N"/>
    <property type="match status" value="1"/>
</dbReference>
<dbReference type="InterPro" id="IPR001647">
    <property type="entry name" value="HTH_TetR"/>
</dbReference>
<dbReference type="Pfam" id="PF17932">
    <property type="entry name" value="TetR_C_24"/>
    <property type="match status" value="1"/>
</dbReference>
<evidence type="ECO:0000256" key="1">
    <source>
        <dbReference type="ARBA" id="ARBA00023125"/>
    </source>
</evidence>
<dbReference type="PANTHER" id="PTHR43479">
    <property type="entry name" value="ACREF/ENVCD OPERON REPRESSOR-RELATED"/>
    <property type="match status" value="1"/>
</dbReference>
<dbReference type="EMBL" id="FOEP01000005">
    <property type="protein sequence ID" value="SEQ23450.1"/>
    <property type="molecule type" value="Genomic_DNA"/>
</dbReference>
<accession>A0A1H9ECM5</accession>
<evidence type="ECO:0000313" key="4">
    <source>
        <dbReference type="EMBL" id="SEQ23450.1"/>
    </source>
</evidence>
<keyword evidence="5" id="KW-1185">Reference proteome</keyword>
<gene>
    <name evidence="4" type="ORF">SAMN04488092_1052</name>
</gene>
<dbReference type="GO" id="GO:0003677">
    <property type="term" value="F:DNA binding"/>
    <property type="evidence" value="ECO:0007669"/>
    <property type="project" value="UniProtKB-UniRule"/>
</dbReference>
<dbReference type="PANTHER" id="PTHR43479:SF11">
    <property type="entry name" value="ACREF_ENVCD OPERON REPRESSOR-RELATED"/>
    <property type="match status" value="1"/>
</dbReference>
<dbReference type="InterPro" id="IPR050624">
    <property type="entry name" value="HTH-type_Tx_Regulator"/>
</dbReference>
<dbReference type="Gene3D" id="1.10.357.10">
    <property type="entry name" value="Tetracycline Repressor, domain 2"/>
    <property type="match status" value="1"/>
</dbReference>
<dbReference type="SUPFAM" id="SSF48498">
    <property type="entry name" value="Tetracyclin repressor-like, C-terminal domain"/>
    <property type="match status" value="1"/>
</dbReference>
<evidence type="ECO:0000259" key="3">
    <source>
        <dbReference type="PROSITE" id="PS50977"/>
    </source>
</evidence>
<keyword evidence="1 2" id="KW-0238">DNA-binding</keyword>
<dbReference type="PROSITE" id="PS50977">
    <property type="entry name" value="HTH_TETR_2"/>
    <property type="match status" value="1"/>
</dbReference>
<name>A0A1H9ECM5_9RHOB</name>
<dbReference type="InterPro" id="IPR041490">
    <property type="entry name" value="KstR2_TetR_C"/>
</dbReference>
<protein>
    <submittedName>
        <fullName evidence="4">Transcriptional regulator, TetR family</fullName>
    </submittedName>
</protein>
<feature type="domain" description="HTH tetR-type" evidence="3">
    <location>
        <begin position="9"/>
        <end position="69"/>
    </location>
</feature>
<evidence type="ECO:0000256" key="2">
    <source>
        <dbReference type="PROSITE-ProRule" id="PRU00335"/>
    </source>
</evidence>
<dbReference type="Proteomes" id="UP000198634">
    <property type="component" value="Unassembled WGS sequence"/>
</dbReference>
<dbReference type="InterPro" id="IPR036271">
    <property type="entry name" value="Tet_transcr_reg_TetR-rel_C_sf"/>
</dbReference>
<dbReference type="SUPFAM" id="SSF46689">
    <property type="entry name" value="Homeodomain-like"/>
    <property type="match status" value="1"/>
</dbReference>
<dbReference type="STRING" id="657014.SAMN04488092_1052"/>
<dbReference type="AlphaFoldDB" id="A0A1H9ECM5"/>
<dbReference type="InterPro" id="IPR009057">
    <property type="entry name" value="Homeodomain-like_sf"/>
</dbReference>
<evidence type="ECO:0000313" key="5">
    <source>
        <dbReference type="Proteomes" id="UP000198634"/>
    </source>
</evidence>
<sequence>MRKRGSKGEHTKLALRQNAISLLYKHGYEGMSLRLLARETGLQAGSIYNYIDSKEEFVAQIVCDTLRELVDAILESFEDNDQVKEKLRKYVSTLVDWNTLRKHEAVISQSETRMLPKSFLNEFMKLRREFEMIGLRLIEEGVEEGVFRVSDPILASIAMYNLLMGIAVWYKDDGRLGADELKIEYYTLIENMLGVRSSLNG</sequence>
<organism evidence="4 5">
    <name type="scientific">Thalassovita taeanensis</name>
    <dbReference type="NCBI Taxonomy" id="657014"/>
    <lineage>
        <taxon>Bacteria</taxon>
        <taxon>Pseudomonadati</taxon>
        <taxon>Pseudomonadota</taxon>
        <taxon>Alphaproteobacteria</taxon>
        <taxon>Rhodobacterales</taxon>
        <taxon>Roseobacteraceae</taxon>
        <taxon>Thalassovita</taxon>
    </lineage>
</organism>
<feature type="DNA-binding region" description="H-T-H motif" evidence="2">
    <location>
        <begin position="32"/>
        <end position="51"/>
    </location>
</feature>